<proteinExistence type="predicted"/>
<reference evidence="1" key="1">
    <citation type="journal article" date="2020" name="Cell">
        <title>Large-Scale Comparative Analyses of Tick Genomes Elucidate Their Genetic Diversity and Vector Capacities.</title>
        <authorList>
            <consortium name="Tick Genome and Microbiome Consortium (TIGMIC)"/>
            <person name="Jia N."/>
            <person name="Wang J."/>
            <person name="Shi W."/>
            <person name="Du L."/>
            <person name="Sun Y."/>
            <person name="Zhan W."/>
            <person name="Jiang J.F."/>
            <person name="Wang Q."/>
            <person name="Zhang B."/>
            <person name="Ji P."/>
            <person name="Bell-Sakyi L."/>
            <person name="Cui X.M."/>
            <person name="Yuan T.T."/>
            <person name="Jiang B.G."/>
            <person name="Yang W.F."/>
            <person name="Lam T.T."/>
            <person name="Chang Q.C."/>
            <person name="Ding S.J."/>
            <person name="Wang X.J."/>
            <person name="Zhu J.G."/>
            <person name="Ruan X.D."/>
            <person name="Zhao L."/>
            <person name="Wei J.T."/>
            <person name="Ye R.Z."/>
            <person name="Que T.C."/>
            <person name="Du C.H."/>
            <person name="Zhou Y.H."/>
            <person name="Cheng J.X."/>
            <person name="Dai P.F."/>
            <person name="Guo W.B."/>
            <person name="Han X.H."/>
            <person name="Huang E.J."/>
            <person name="Li L.F."/>
            <person name="Wei W."/>
            <person name="Gao Y.C."/>
            <person name="Liu J.Z."/>
            <person name="Shao H.Z."/>
            <person name="Wang X."/>
            <person name="Wang C.C."/>
            <person name="Yang T.C."/>
            <person name="Huo Q.B."/>
            <person name="Li W."/>
            <person name="Chen H.Y."/>
            <person name="Chen S.E."/>
            <person name="Zhou L.G."/>
            <person name="Ni X.B."/>
            <person name="Tian J.H."/>
            <person name="Sheng Y."/>
            <person name="Liu T."/>
            <person name="Pan Y.S."/>
            <person name="Xia L.Y."/>
            <person name="Li J."/>
            <person name="Zhao F."/>
            <person name="Cao W.C."/>
        </authorList>
    </citation>
    <scope>NUCLEOTIDE SEQUENCE</scope>
    <source>
        <strain evidence="1">Rsan-2018</strain>
    </source>
</reference>
<dbReference type="EMBL" id="JABSTV010001248">
    <property type="protein sequence ID" value="KAH7968662.1"/>
    <property type="molecule type" value="Genomic_DNA"/>
</dbReference>
<organism evidence="1 2">
    <name type="scientific">Rhipicephalus sanguineus</name>
    <name type="common">Brown dog tick</name>
    <name type="synonym">Ixodes sanguineus</name>
    <dbReference type="NCBI Taxonomy" id="34632"/>
    <lineage>
        <taxon>Eukaryota</taxon>
        <taxon>Metazoa</taxon>
        <taxon>Ecdysozoa</taxon>
        <taxon>Arthropoda</taxon>
        <taxon>Chelicerata</taxon>
        <taxon>Arachnida</taxon>
        <taxon>Acari</taxon>
        <taxon>Parasitiformes</taxon>
        <taxon>Ixodida</taxon>
        <taxon>Ixodoidea</taxon>
        <taxon>Ixodidae</taxon>
        <taxon>Rhipicephalinae</taxon>
        <taxon>Rhipicephalus</taxon>
        <taxon>Rhipicephalus</taxon>
    </lineage>
</organism>
<evidence type="ECO:0008006" key="3">
    <source>
        <dbReference type="Google" id="ProtNLM"/>
    </source>
</evidence>
<comment type="caution">
    <text evidence="1">The sequence shown here is derived from an EMBL/GenBank/DDBJ whole genome shotgun (WGS) entry which is preliminary data.</text>
</comment>
<gene>
    <name evidence="1" type="ORF">HPB52_010529</name>
</gene>
<dbReference type="Proteomes" id="UP000821837">
    <property type="component" value="Unassembled WGS sequence"/>
</dbReference>
<dbReference type="AlphaFoldDB" id="A0A9D4Q672"/>
<keyword evidence="2" id="KW-1185">Reference proteome</keyword>
<reference evidence="1" key="2">
    <citation type="submission" date="2021-09" db="EMBL/GenBank/DDBJ databases">
        <authorList>
            <person name="Jia N."/>
            <person name="Wang J."/>
            <person name="Shi W."/>
            <person name="Du L."/>
            <person name="Sun Y."/>
            <person name="Zhan W."/>
            <person name="Jiang J."/>
            <person name="Wang Q."/>
            <person name="Zhang B."/>
            <person name="Ji P."/>
            <person name="Sakyi L.B."/>
            <person name="Cui X."/>
            <person name="Yuan T."/>
            <person name="Jiang B."/>
            <person name="Yang W."/>
            <person name="Lam T.T.-Y."/>
            <person name="Chang Q."/>
            <person name="Ding S."/>
            <person name="Wang X."/>
            <person name="Zhu J."/>
            <person name="Ruan X."/>
            <person name="Zhao L."/>
            <person name="Wei J."/>
            <person name="Que T."/>
            <person name="Du C."/>
            <person name="Cheng J."/>
            <person name="Dai P."/>
            <person name="Han X."/>
            <person name="Huang E."/>
            <person name="Gao Y."/>
            <person name="Liu J."/>
            <person name="Shao H."/>
            <person name="Ye R."/>
            <person name="Li L."/>
            <person name="Wei W."/>
            <person name="Wang X."/>
            <person name="Wang C."/>
            <person name="Huo Q."/>
            <person name="Li W."/>
            <person name="Guo W."/>
            <person name="Chen H."/>
            <person name="Chen S."/>
            <person name="Zhou L."/>
            <person name="Zhou L."/>
            <person name="Ni X."/>
            <person name="Tian J."/>
            <person name="Zhou Y."/>
            <person name="Sheng Y."/>
            <person name="Liu T."/>
            <person name="Pan Y."/>
            <person name="Xia L."/>
            <person name="Li J."/>
            <person name="Zhao F."/>
            <person name="Cao W."/>
        </authorList>
    </citation>
    <scope>NUCLEOTIDE SEQUENCE</scope>
    <source>
        <strain evidence="1">Rsan-2018</strain>
        <tissue evidence="1">Larvae</tissue>
    </source>
</reference>
<evidence type="ECO:0000313" key="1">
    <source>
        <dbReference type="EMBL" id="KAH7968662.1"/>
    </source>
</evidence>
<accession>A0A9D4Q672</accession>
<name>A0A9D4Q672_RHISA</name>
<protein>
    <recommendedName>
        <fullName evidence="3">Endonuclease/exonuclease/phosphatase domain-containing protein</fullName>
    </recommendedName>
</protein>
<sequence>MIWQWNCRGYRRKRGNLQQFVCNCERKPDVILLQATNDPVKLAGYKAIDAAASSEGQRQRRRRVASTGVIATLPAAAVLVRRNLTVAQRKARGRRLRLVEWDAFRKTRKERERGDWPITNIDEWTETLRADVDAATHEVPPEANLQVIDSRILHMWEAK</sequence>
<evidence type="ECO:0000313" key="2">
    <source>
        <dbReference type="Proteomes" id="UP000821837"/>
    </source>
</evidence>